<feature type="compositionally biased region" description="Polar residues" evidence="2">
    <location>
        <begin position="12"/>
        <end position="30"/>
    </location>
</feature>
<evidence type="ECO:0000259" key="4">
    <source>
        <dbReference type="Pfam" id="PF00892"/>
    </source>
</evidence>
<feature type="transmembrane region" description="Helical" evidence="3">
    <location>
        <begin position="110"/>
        <end position="128"/>
    </location>
</feature>
<dbReference type="AlphaFoldDB" id="A0A5J6GM80"/>
<feature type="transmembrane region" description="Helical" evidence="3">
    <location>
        <begin position="304"/>
        <end position="325"/>
    </location>
</feature>
<gene>
    <name evidence="5" type="ORF">CP970_41410</name>
</gene>
<feature type="transmembrane region" description="Helical" evidence="3">
    <location>
        <begin position="140"/>
        <end position="160"/>
    </location>
</feature>
<reference evidence="5 6" key="1">
    <citation type="submission" date="2017-09" db="EMBL/GenBank/DDBJ databases">
        <authorList>
            <person name="Lee N."/>
            <person name="Cho B.-K."/>
        </authorList>
    </citation>
    <scope>NUCLEOTIDE SEQUENCE [LARGE SCALE GENOMIC DNA]</scope>
    <source>
        <strain evidence="5 6">ATCC 12853</strain>
    </source>
</reference>
<evidence type="ECO:0000313" key="6">
    <source>
        <dbReference type="Proteomes" id="UP000325529"/>
    </source>
</evidence>
<keyword evidence="3" id="KW-0472">Membrane</keyword>
<evidence type="ECO:0000256" key="3">
    <source>
        <dbReference type="SAM" id="Phobius"/>
    </source>
</evidence>
<dbReference type="InterPro" id="IPR000620">
    <property type="entry name" value="EamA_dom"/>
</dbReference>
<organism evidence="5 6">
    <name type="scientific">Streptomyces kanamyceticus</name>
    <dbReference type="NCBI Taxonomy" id="1967"/>
    <lineage>
        <taxon>Bacteria</taxon>
        <taxon>Bacillati</taxon>
        <taxon>Actinomycetota</taxon>
        <taxon>Actinomycetes</taxon>
        <taxon>Kitasatosporales</taxon>
        <taxon>Streptomycetaceae</taxon>
        <taxon>Streptomyces</taxon>
    </lineage>
</organism>
<dbReference type="InterPro" id="IPR037185">
    <property type="entry name" value="EmrE-like"/>
</dbReference>
<proteinExistence type="inferred from homology"/>
<accession>A0A5J6GM80</accession>
<evidence type="ECO:0000256" key="1">
    <source>
        <dbReference type="ARBA" id="ARBA00007362"/>
    </source>
</evidence>
<feature type="transmembrane region" description="Helical" evidence="3">
    <location>
        <begin position="215"/>
        <end position="235"/>
    </location>
</feature>
<dbReference type="Proteomes" id="UP000325529">
    <property type="component" value="Chromosome"/>
</dbReference>
<evidence type="ECO:0000256" key="2">
    <source>
        <dbReference type="SAM" id="MobiDB-lite"/>
    </source>
</evidence>
<dbReference type="GO" id="GO:0016020">
    <property type="term" value="C:membrane"/>
    <property type="evidence" value="ECO:0007669"/>
    <property type="project" value="InterPro"/>
</dbReference>
<name>A0A5J6GM80_STRKN</name>
<dbReference type="KEGG" id="ska:CP970_41410"/>
<evidence type="ECO:0000313" key="5">
    <source>
        <dbReference type="EMBL" id="QEU96549.1"/>
    </source>
</evidence>
<keyword evidence="3" id="KW-0812">Transmembrane</keyword>
<comment type="similarity">
    <text evidence="1">Belongs to the EamA transporter family.</text>
</comment>
<dbReference type="SUPFAM" id="SSF103481">
    <property type="entry name" value="Multidrug resistance efflux transporter EmrE"/>
    <property type="match status" value="1"/>
</dbReference>
<keyword evidence="6" id="KW-1185">Reference proteome</keyword>
<feature type="region of interest" description="Disordered" evidence="2">
    <location>
        <begin position="1"/>
        <end position="44"/>
    </location>
</feature>
<protein>
    <submittedName>
        <fullName evidence="5">EamA family transporter</fullName>
    </submittedName>
</protein>
<feature type="transmembrane region" description="Helical" evidence="3">
    <location>
        <begin position="276"/>
        <end position="297"/>
    </location>
</feature>
<feature type="transmembrane region" description="Helical" evidence="3">
    <location>
        <begin position="331"/>
        <end position="350"/>
    </location>
</feature>
<sequence>MLSTVVDHPSDSVISPNTCPCHHQPQTSPNSPLPRPRLAGSEQRDGRHYVFTRACLCGRSGVTVDATELGERATPVRGRASALALLLGADVAVQFGSAAAALLIPEVGVWGVLVLRLTVSAVLLLAICRPTLRGHTSKDWAVAGLLGLTLCAWNSCFYLAILRMPLGPTVTLELLGPLALTLLGSRRAADPLWALLALAGVFLLGKDGFSGLEPAGVAFALCAAVLWACYIQLSARTGARFERLDGLAVAMTVAATASVPVGLLFGRVTLPEPGDVWLVLAVAVLSSVVPTASELIALRTIGPVVFSVLMSLAPPAAALAGLLVLDQSLTLLQWLAMVLVVIACGGALLTPGPGRRR</sequence>
<keyword evidence="3" id="KW-1133">Transmembrane helix</keyword>
<feature type="transmembrane region" description="Helical" evidence="3">
    <location>
        <begin position="82"/>
        <end position="104"/>
    </location>
</feature>
<dbReference type="Pfam" id="PF00892">
    <property type="entry name" value="EamA"/>
    <property type="match status" value="1"/>
</dbReference>
<dbReference type="EMBL" id="CP023699">
    <property type="protein sequence ID" value="QEU96549.1"/>
    <property type="molecule type" value="Genomic_DNA"/>
</dbReference>
<feature type="domain" description="EamA" evidence="4">
    <location>
        <begin position="216"/>
        <end position="344"/>
    </location>
</feature>
<feature type="transmembrane region" description="Helical" evidence="3">
    <location>
        <begin position="247"/>
        <end position="270"/>
    </location>
</feature>